<keyword evidence="1" id="KW-0813">Transport</keyword>
<dbReference type="Pfam" id="PF13237">
    <property type="entry name" value="Fer4_10"/>
    <property type="match status" value="1"/>
</dbReference>
<name>A0AAV7ZGV2_9EUKA</name>
<dbReference type="GO" id="GO:0051539">
    <property type="term" value="F:4 iron, 4 sulfur cluster binding"/>
    <property type="evidence" value="ECO:0007669"/>
    <property type="project" value="UniProtKB-KW"/>
</dbReference>
<dbReference type="GO" id="GO:0005506">
    <property type="term" value="F:iron ion binding"/>
    <property type="evidence" value="ECO:0007669"/>
    <property type="project" value="InterPro"/>
</dbReference>
<dbReference type="EMBL" id="JANTQA010000029">
    <property type="protein sequence ID" value="KAJ3440953.1"/>
    <property type="molecule type" value="Genomic_DNA"/>
</dbReference>
<evidence type="ECO:0000256" key="8">
    <source>
        <dbReference type="PIRSR" id="PIRSR000159-50"/>
    </source>
</evidence>
<dbReference type="GO" id="GO:0006979">
    <property type="term" value="P:response to oxidative stress"/>
    <property type="evidence" value="ECO:0007669"/>
    <property type="project" value="TreeGrafter"/>
</dbReference>
<keyword evidence="2 8" id="KW-0004">4Fe-4S</keyword>
<reference evidence="10" key="1">
    <citation type="submission" date="2022-08" db="EMBL/GenBank/DDBJ databases">
        <title>Novel sulphate-reducing endosymbionts in the free-living metamonad Anaeramoeba.</title>
        <authorList>
            <person name="Jerlstrom-Hultqvist J."/>
            <person name="Cepicka I."/>
            <person name="Gallot-Lavallee L."/>
            <person name="Salas-Leiva D."/>
            <person name="Curtis B.A."/>
            <person name="Zahonova K."/>
            <person name="Pipaliya S."/>
            <person name="Dacks J."/>
            <person name="Roger A.J."/>
        </authorList>
    </citation>
    <scope>NUCLEOTIDE SEQUENCE</scope>
    <source>
        <strain evidence="10">Busselton2</strain>
    </source>
</reference>
<dbReference type="Pfam" id="PF02775">
    <property type="entry name" value="TPP_enzyme_C"/>
    <property type="match status" value="1"/>
</dbReference>
<dbReference type="InterPro" id="IPR019456">
    <property type="entry name" value="Pyrv-flavodox_OxRtase_EKR"/>
</dbReference>
<gene>
    <name evidence="10" type="ORF">M0812_12954</name>
</gene>
<dbReference type="InterPro" id="IPR011895">
    <property type="entry name" value="Pyrv_flavodox_OxRed"/>
</dbReference>
<keyword evidence="4" id="KW-0249">Electron transport</keyword>
<keyword evidence="7 8" id="KW-0411">Iron-sulfur</keyword>
<evidence type="ECO:0000256" key="2">
    <source>
        <dbReference type="ARBA" id="ARBA00022485"/>
    </source>
</evidence>
<dbReference type="InterPro" id="IPR002880">
    <property type="entry name" value="Pyrv_Fd/Flavodoxin_OxRdtase_N"/>
</dbReference>
<evidence type="ECO:0000256" key="7">
    <source>
        <dbReference type="ARBA" id="ARBA00023014"/>
    </source>
</evidence>
<feature type="binding site" evidence="8">
    <location>
        <position position="751"/>
    </location>
    <ligand>
        <name>[4Fe-4S] cluster</name>
        <dbReference type="ChEBI" id="CHEBI:49883"/>
        <label>2</label>
    </ligand>
</feature>
<dbReference type="InterPro" id="IPR017896">
    <property type="entry name" value="4Fe4S_Fe-S-bd"/>
</dbReference>
<accession>A0AAV7ZGV2</accession>
<evidence type="ECO:0000256" key="6">
    <source>
        <dbReference type="ARBA" id="ARBA00023004"/>
    </source>
</evidence>
<dbReference type="PROSITE" id="PS51379">
    <property type="entry name" value="4FE4S_FER_2"/>
    <property type="match status" value="2"/>
</dbReference>
<dbReference type="InterPro" id="IPR037112">
    <property type="entry name" value="Pyrv-flavodox_OxR_EKR_sf"/>
</dbReference>
<dbReference type="InterPro" id="IPR002869">
    <property type="entry name" value="Pyrv_flavodox_OxRed_cen"/>
</dbReference>
<proteinExistence type="predicted"/>
<dbReference type="InterPro" id="IPR033412">
    <property type="entry name" value="PFOR_II"/>
</dbReference>
<dbReference type="SUPFAM" id="SSF52518">
    <property type="entry name" value="Thiamin diphosphate-binding fold (THDP-binding)"/>
    <property type="match status" value="2"/>
</dbReference>
<feature type="binding site" evidence="8">
    <location>
        <position position="700"/>
    </location>
    <ligand>
        <name>[4Fe-4S] cluster</name>
        <dbReference type="ChEBI" id="CHEBI:49883"/>
        <label>2</label>
    </ligand>
</feature>
<dbReference type="Pfam" id="PF10371">
    <property type="entry name" value="EKR"/>
    <property type="match status" value="1"/>
</dbReference>
<dbReference type="InterPro" id="IPR017900">
    <property type="entry name" value="4Fe4S_Fe_S_CS"/>
</dbReference>
<feature type="binding site" evidence="8">
    <location>
        <position position="757"/>
    </location>
    <ligand>
        <name>[4Fe-4S] cluster</name>
        <dbReference type="ChEBI" id="CHEBI:49883"/>
        <label>2</label>
    </ligand>
</feature>
<dbReference type="FunFam" id="3.40.50.920:FF:000007">
    <property type="entry name" value="Pyruvate:ferredoxin (Flavodoxin) oxidoreductase"/>
    <property type="match status" value="1"/>
</dbReference>
<dbReference type="InterPro" id="IPR019752">
    <property type="entry name" value="Pyrv/ketoisovalerate_OxRed_cat"/>
</dbReference>
<comment type="cofactor">
    <cofactor evidence="8">
        <name>[4Fe-4S] cluster</name>
        <dbReference type="ChEBI" id="CHEBI:49883"/>
    </cofactor>
    <text evidence="8">Binds 3 [4Fe-4S] clusters per subunit.</text>
</comment>
<dbReference type="SUPFAM" id="SSF53323">
    <property type="entry name" value="Pyruvate-ferredoxin oxidoreductase, PFOR, domain III"/>
    <property type="match status" value="1"/>
</dbReference>
<dbReference type="InterPro" id="IPR011766">
    <property type="entry name" value="TPP_enzyme_TPP-bd"/>
</dbReference>
<dbReference type="GO" id="GO:0030976">
    <property type="term" value="F:thiamine pyrophosphate binding"/>
    <property type="evidence" value="ECO:0007669"/>
    <property type="project" value="InterPro"/>
</dbReference>
<dbReference type="Gene3D" id="3.40.50.920">
    <property type="match status" value="1"/>
</dbReference>
<dbReference type="Gene3D" id="4.10.780.10">
    <property type="entry name" value="Pyruvate-flavodoxin oxidoreductase, EKR domain"/>
    <property type="match status" value="1"/>
</dbReference>
<feature type="binding site" evidence="8">
    <location>
        <position position="1088"/>
    </location>
    <ligand>
        <name>[4Fe-4S] cluster</name>
        <dbReference type="ChEBI" id="CHEBI:49883"/>
        <label>3</label>
    </ligand>
</feature>
<feature type="binding site" evidence="8">
    <location>
        <position position="818"/>
    </location>
    <ligand>
        <name>[4Fe-4S] cluster</name>
        <dbReference type="ChEBI" id="CHEBI:49883"/>
        <label>3</label>
    </ligand>
</feature>
<feature type="binding site" evidence="8">
    <location>
        <position position="761"/>
    </location>
    <ligand>
        <name>[4Fe-4S] cluster</name>
        <dbReference type="ChEBI" id="CHEBI:49883"/>
        <label>1</label>
    </ligand>
</feature>
<dbReference type="AlphaFoldDB" id="A0AAV7ZGV2"/>
<dbReference type="CDD" id="cd07034">
    <property type="entry name" value="TPP_PYR_PFOR_IOR-alpha_like"/>
    <property type="match status" value="1"/>
</dbReference>
<feature type="binding site" evidence="8">
    <location>
        <position position="693"/>
    </location>
    <ligand>
        <name>[4Fe-4S] cluster</name>
        <dbReference type="ChEBI" id="CHEBI:49883"/>
        <label>1</label>
    </ligand>
</feature>
<feature type="binding site" evidence="8">
    <location>
        <position position="846"/>
    </location>
    <ligand>
        <name>[4Fe-4S] cluster</name>
        <dbReference type="ChEBI" id="CHEBI:49883"/>
        <label>3</label>
    </ligand>
</feature>
<dbReference type="Gene3D" id="3.40.50.970">
    <property type="match status" value="2"/>
</dbReference>
<evidence type="ECO:0000259" key="9">
    <source>
        <dbReference type="PROSITE" id="PS51379"/>
    </source>
</evidence>
<comment type="caution">
    <text evidence="10">The sequence shown here is derived from an EMBL/GenBank/DDBJ whole genome shotgun (WGS) entry which is preliminary data.</text>
</comment>
<evidence type="ECO:0000256" key="4">
    <source>
        <dbReference type="ARBA" id="ARBA00022982"/>
    </source>
</evidence>
<dbReference type="PANTHER" id="PTHR32154">
    <property type="entry name" value="PYRUVATE-FLAVODOXIN OXIDOREDUCTASE-RELATED"/>
    <property type="match status" value="1"/>
</dbReference>
<organism evidence="10 11">
    <name type="scientific">Anaeramoeba flamelloides</name>
    <dbReference type="NCBI Taxonomy" id="1746091"/>
    <lineage>
        <taxon>Eukaryota</taxon>
        <taxon>Metamonada</taxon>
        <taxon>Anaeramoebidae</taxon>
        <taxon>Anaeramoeba</taxon>
    </lineage>
</organism>
<dbReference type="InterPro" id="IPR009014">
    <property type="entry name" value="Transketo_C/PFOR_II"/>
</dbReference>
<evidence type="ECO:0000313" key="10">
    <source>
        <dbReference type="EMBL" id="KAJ3440953.1"/>
    </source>
</evidence>
<feature type="binding site" evidence="8">
    <location>
        <position position="754"/>
    </location>
    <ligand>
        <name>[4Fe-4S] cluster</name>
        <dbReference type="ChEBI" id="CHEBI:49883"/>
        <label>2</label>
    </ligand>
</feature>
<dbReference type="FunFam" id="3.40.920.10:FF:000001">
    <property type="entry name" value="Pyruvate:ferredoxin (Flavodoxin) oxidoreductase"/>
    <property type="match status" value="1"/>
</dbReference>
<evidence type="ECO:0000256" key="1">
    <source>
        <dbReference type="ARBA" id="ARBA00022448"/>
    </source>
</evidence>
<keyword evidence="5" id="KW-0560">Oxidoreductase</keyword>
<evidence type="ECO:0000256" key="3">
    <source>
        <dbReference type="ARBA" id="ARBA00022723"/>
    </source>
</evidence>
<dbReference type="GO" id="GO:0016903">
    <property type="term" value="F:oxidoreductase activity, acting on the aldehyde or oxo group of donors"/>
    <property type="evidence" value="ECO:0007669"/>
    <property type="project" value="InterPro"/>
</dbReference>
<sequence>MDGNKAAAAAAYALTETSIIYPISPSSTMGEMIDVWSTQGKKNIWNKKIDVTLMQSEAGVSGAFHGALQGGSLISTFSSSQGLMLMIPNLFKIAAALLPGVIHVASRASIQQIGSLYSAHDVIYTIRPTGWNIFSSGNPQEAHDMALISHLTSIKSSTASLHFFDGYRTSHTIQKVNVLDNSEISSLVDPRDIERFRKTASNPERPVARGTPVGHTEYFQWMQGPKKEILKIPDVANEVMAQFEQLTGRQYKPFKYFGHPEAEEVCVIMASGSKTVQEAVGYLNGRGKKVGVIQVHLYQPFSHKYLFNVMPKTTKRIVVMDRSNFINSENNPLFQDVVTAVHENRPYIKVIDGCYGEAGKIFTPGMALAAFENLGISDPKRHFTVGIKDDLLHSNLTVTEEPDLVPKGTKECLFWGLGSDGTIGANKEAISMISESTDQYAQGYFLYDAKKSGGLTYSHLRFGPSPITSEYEIKSADYFGCHNQSFLEKYPKMIDHIKQNGIFVINAPFKDAQTLGKIMTNYMKNQIAQKNIRVYVIDASKIAQESGLRGRINMIMQAVFFKLAKVIPVEKALTLLEKSIRKNYGKQGEKVINSNITGLNRAIDNFIEIKYSRSEWSSLEYDLNDIEKNVFFDENAPDFVKEVIYPAMKKKGSQLPSSAFPSNGQVPMGTSKYEKRGVAEFIPIWNPDKCTQCNICSFVCPHASIRPFVGTTEEIQAIGEVPQSFRTLKSNTPEFEKLDYNFRIQVSPYDCMGCSNCAKECRDGALEMVPAKIKLKEKEHKNWKFAKELGYRGDLLKNATTVRGSQFKQPLLEFSGACGGCGETTYVKLLTQLFGERMMIANASGCSIVWSSHFPSYAYTTNDKGKGPTWTNSLFEDNAEFGFGMAYALQNRRKSLATTVERIISELGSKLDEEQMSSLKFWLANKSNGKKSLEASERIQKWLKKTDKYYSDLGKHKLMKTLINDSEILTKPSIWMIGGDGWAYDIGYGGLDHVLAQELDVNVLVLDNQFYANTGFQVSKATPTGASAKFAKAGKPGKQKDLGAIAMTYEHIYVASVSMGANKNQLLKSLKDAESYDGPSLIIAYCPCIGHGIKTGTQDTQAVERRAVELGFWPLYRFDPRNIEKNKNPFSLDYKKVKGDIMKFLLNEVRFASLYKSFPKEAKIMHKTLIKNLKKKYRYFQGLEKNPQFKKKKSIL</sequence>
<dbReference type="NCBIfam" id="TIGR02176">
    <property type="entry name" value="pyruv_ox_red"/>
    <property type="match status" value="1"/>
</dbReference>
<dbReference type="PIRSF" id="PIRSF000159">
    <property type="entry name" value="NifJ"/>
    <property type="match status" value="1"/>
</dbReference>
<dbReference type="SUPFAM" id="SSF54862">
    <property type="entry name" value="4Fe-4S ferredoxins"/>
    <property type="match status" value="1"/>
</dbReference>
<feature type="binding site" evidence="8">
    <location>
        <position position="696"/>
    </location>
    <ligand>
        <name>[4Fe-4S] cluster</name>
        <dbReference type="ChEBI" id="CHEBI:49883"/>
        <label>1</label>
    </ligand>
</feature>
<dbReference type="SMART" id="SM00890">
    <property type="entry name" value="EKR"/>
    <property type="match status" value="1"/>
</dbReference>
<keyword evidence="3 8" id="KW-0479">Metal-binding</keyword>
<dbReference type="Gene3D" id="3.40.920.10">
    <property type="entry name" value="Pyruvate-ferredoxin oxidoreductase, PFOR, domain III"/>
    <property type="match status" value="1"/>
</dbReference>
<feature type="binding site" evidence="8">
    <location>
        <position position="821"/>
    </location>
    <ligand>
        <name>[4Fe-4S] cluster</name>
        <dbReference type="ChEBI" id="CHEBI:49883"/>
        <label>3</label>
    </ligand>
</feature>
<dbReference type="Pfam" id="PF01558">
    <property type="entry name" value="POR"/>
    <property type="match status" value="1"/>
</dbReference>
<dbReference type="Gene3D" id="3.30.70.20">
    <property type="match status" value="1"/>
</dbReference>
<feature type="domain" description="4Fe-4S ferredoxin-type" evidence="9">
    <location>
        <begin position="742"/>
        <end position="771"/>
    </location>
</feature>
<dbReference type="InterPro" id="IPR050722">
    <property type="entry name" value="Pyruvate:ferred/Flavod_OxRd"/>
</dbReference>
<dbReference type="SUPFAM" id="SSF52922">
    <property type="entry name" value="TK C-terminal domain-like"/>
    <property type="match status" value="1"/>
</dbReference>
<dbReference type="PROSITE" id="PS00198">
    <property type="entry name" value="4FE4S_FER_1"/>
    <property type="match status" value="1"/>
</dbReference>
<dbReference type="InterPro" id="IPR029061">
    <property type="entry name" value="THDP-binding"/>
</dbReference>
<evidence type="ECO:0000313" key="11">
    <source>
        <dbReference type="Proteomes" id="UP001146793"/>
    </source>
</evidence>
<protein>
    <submittedName>
        <fullName evidence="10">Pyruvate-flavodoxin oxidoreductase-related</fullName>
    </submittedName>
</protein>
<dbReference type="Pfam" id="PF17147">
    <property type="entry name" value="PFOR_II"/>
    <property type="match status" value="1"/>
</dbReference>
<evidence type="ECO:0000256" key="5">
    <source>
        <dbReference type="ARBA" id="ARBA00023002"/>
    </source>
</evidence>
<dbReference type="Proteomes" id="UP001146793">
    <property type="component" value="Unassembled WGS sequence"/>
</dbReference>
<dbReference type="PANTHER" id="PTHR32154:SF0">
    <property type="entry name" value="PYRUVATE-FLAVODOXIN OXIDOREDUCTASE-RELATED"/>
    <property type="match status" value="1"/>
</dbReference>
<feature type="binding site" evidence="8">
    <location>
        <position position="690"/>
    </location>
    <ligand>
        <name>[4Fe-4S] cluster</name>
        <dbReference type="ChEBI" id="CHEBI:49883"/>
        <label>1</label>
    </ligand>
</feature>
<dbReference type="GO" id="GO:0022900">
    <property type="term" value="P:electron transport chain"/>
    <property type="evidence" value="ECO:0007669"/>
    <property type="project" value="InterPro"/>
</dbReference>
<dbReference type="FunFam" id="3.40.50.970:FF:000012">
    <property type="entry name" value="Pyruvate:ferredoxin (Flavodoxin) oxidoreductase"/>
    <property type="match status" value="1"/>
</dbReference>
<dbReference type="FunFam" id="3.40.50.970:FF:000041">
    <property type="entry name" value="Pyruvate:ferredoxin (Flavodoxin) oxidoreductase"/>
    <property type="match status" value="1"/>
</dbReference>
<dbReference type="Pfam" id="PF01855">
    <property type="entry name" value="POR_N"/>
    <property type="match status" value="1"/>
</dbReference>
<keyword evidence="6 8" id="KW-0408">Iron</keyword>
<feature type="domain" description="4Fe-4S ferredoxin-type" evidence="9">
    <location>
        <begin position="681"/>
        <end position="710"/>
    </location>
</feature>
<keyword evidence="10" id="KW-0670">Pyruvate</keyword>